<dbReference type="PANTHER" id="PTHR30565:SF9">
    <property type="entry name" value="PROTEIN YCIF"/>
    <property type="match status" value="1"/>
</dbReference>
<dbReference type="Proteomes" id="UP001235269">
    <property type="component" value="Unassembled WGS sequence"/>
</dbReference>
<name>A0ABU0IIC9_9HYPH</name>
<keyword evidence="1" id="KW-0175">Coiled coil</keyword>
<proteinExistence type="predicted"/>
<organism evidence="2 3">
    <name type="scientific">Rhizobium paknamense</name>
    <dbReference type="NCBI Taxonomy" id="1206817"/>
    <lineage>
        <taxon>Bacteria</taxon>
        <taxon>Pseudomonadati</taxon>
        <taxon>Pseudomonadota</taxon>
        <taxon>Alphaproteobacteria</taxon>
        <taxon>Hyphomicrobiales</taxon>
        <taxon>Rhizobiaceae</taxon>
        <taxon>Rhizobium/Agrobacterium group</taxon>
        <taxon>Rhizobium</taxon>
    </lineage>
</organism>
<dbReference type="Gene3D" id="1.20.1260.10">
    <property type="match status" value="1"/>
</dbReference>
<evidence type="ECO:0000313" key="2">
    <source>
        <dbReference type="EMBL" id="MDQ0458020.1"/>
    </source>
</evidence>
<dbReference type="InterPro" id="IPR012347">
    <property type="entry name" value="Ferritin-like"/>
</dbReference>
<comment type="caution">
    <text evidence="2">The sequence shown here is derived from an EMBL/GenBank/DDBJ whole genome shotgun (WGS) entry which is preliminary data.</text>
</comment>
<dbReference type="EMBL" id="JAUSWH010000021">
    <property type="protein sequence ID" value="MDQ0458020.1"/>
    <property type="molecule type" value="Genomic_DNA"/>
</dbReference>
<evidence type="ECO:0000313" key="3">
    <source>
        <dbReference type="Proteomes" id="UP001235269"/>
    </source>
</evidence>
<feature type="coiled-coil region" evidence="1">
    <location>
        <begin position="43"/>
        <end position="77"/>
    </location>
</feature>
<dbReference type="InterPro" id="IPR009078">
    <property type="entry name" value="Ferritin-like_SF"/>
</dbReference>
<evidence type="ECO:0000256" key="1">
    <source>
        <dbReference type="SAM" id="Coils"/>
    </source>
</evidence>
<dbReference type="SUPFAM" id="SSF47240">
    <property type="entry name" value="Ferritin-like"/>
    <property type="match status" value="1"/>
</dbReference>
<sequence>MAETSETRSIFVVGLRNAHAMENQALSIMKPQLSRIENYPEVANRLEQHYRETEGQIRRLEDVLEGLAEDHSTLKDMAMSFTGSMAAMGHSIAGDEIIKNSLANFAFENYEIAAYKSLLTLAEQGGFTASVSALKANLEEEIAMAKWLDDNLATVTMKFAGLSEAGVSAKI</sequence>
<dbReference type="RefSeq" id="WP_307160123.1">
    <property type="nucleotide sequence ID" value="NZ_JAUSWH010000021.1"/>
</dbReference>
<accession>A0ABU0IIC9</accession>
<reference evidence="2 3" key="1">
    <citation type="submission" date="2023-07" db="EMBL/GenBank/DDBJ databases">
        <title>Genomic Encyclopedia of Type Strains, Phase IV (KMG-IV): sequencing the most valuable type-strain genomes for metagenomic binning, comparative biology and taxonomic classification.</title>
        <authorList>
            <person name="Goeker M."/>
        </authorList>
    </citation>
    <scope>NUCLEOTIDE SEQUENCE [LARGE SCALE GENOMIC DNA]</scope>
    <source>
        <strain evidence="2 3">DSM 100301</strain>
    </source>
</reference>
<dbReference type="InterPro" id="IPR047114">
    <property type="entry name" value="YciF"/>
</dbReference>
<keyword evidence="3" id="KW-1185">Reference proteome</keyword>
<dbReference type="Pfam" id="PF05974">
    <property type="entry name" value="DUF892"/>
    <property type="match status" value="1"/>
</dbReference>
<dbReference type="InterPro" id="IPR010287">
    <property type="entry name" value="DUF892_YciF-like"/>
</dbReference>
<dbReference type="PANTHER" id="PTHR30565">
    <property type="entry name" value="PROTEIN YCIF"/>
    <property type="match status" value="1"/>
</dbReference>
<gene>
    <name evidence="2" type="ORF">QO005_004378</name>
</gene>
<protein>
    <submittedName>
        <fullName evidence="2">Ferritin-like metal-binding protein YciE</fullName>
    </submittedName>
</protein>